<sequence length="97" mass="10797">MKDFISNKLTIFFALGLISSLAVILFASILISGHSAPDELAGIYLLFTLIPLVVLLIADRICVRKFGTKSVNKIQFYILGSIILLFIINWVRLQTQA</sequence>
<keyword evidence="1" id="KW-0472">Membrane</keyword>
<gene>
    <name evidence="2" type="ORF">SAMN05660206_102196</name>
</gene>
<feature type="transmembrane region" description="Helical" evidence="1">
    <location>
        <begin position="74"/>
        <end position="91"/>
    </location>
</feature>
<accession>A0A1I6Q904</accession>
<dbReference type="STRING" id="683125.SAMN05660206_102196"/>
<keyword evidence="1" id="KW-0812">Transmembrane</keyword>
<evidence type="ECO:0000313" key="3">
    <source>
        <dbReference type="Proteomes" id="UP000198785"/>
    </source>
</evidence>
<reference evidence="2 3" key="1">
    <citation type="submission" date="2016-10" db="EMBL/GenBank/DDBJ databases">
        <authorList>
            <person name="de Groot N.N."/>
        </authorList>
    </citation>
    <scope>NUCLEOTIDE SEQUENCE [LARGE SCALE GENOMIC DNA]</scope>
    <source>
        <strain evidence="2 3">DSM 22789</strain>
    </source>
</reference>
<name>A0A1I6Q904_9SPHI</name>
<keyword evidence="1" id="KW-1133">Transmembrane helix</keyword>
<feature type="transmembrane region" description="Helical" evidence="1">
    <location>
        <begin position="43"/>
        <end position="62"/>
    </location>
</feature>
<dbReference type="AlphaFoldDB" id="A0A1I6Q904"/>
<organism evidence="2 3">
    <name type="scientific">Sphingobacterium wenxiniae</name>
    <dbReference type="NCBI Taxonomy" id="683125"/>
    <lineage>
        <taxon>Bacteria</taxon>
        <taxon>Pseudomonadati</taxon>
        <taxon>Bacteroidota</taxon>
        <taxon>Sphingobacteriia</taxon>
        <taxon>Sphingobacteriales</taxon>
        <taxon>Sphingobacteriaceae</taxon>
        <taxon>Sphingobacterium</taxon>
    </lineage>
</organism>
<evidence type="ECO:0000313" key="2">
    <source>
        <dbReference type="EMBL" id="SFS48848.1"/>
    </source>
</evidence>
<feature type="transmembrane region" description="Helical" evidence="1">
    <location>
        <begin position="12"/>
        <end position="31"/>
    </location>
</feature>
<proteinExistence type="predicted"/>
<evidence type="ECO:0000256" key="1">
    <source>
        <dbReference type="SAM" id="Phobius"/>
    </source>
</evidence>
<keyword evidence="3" id="KW-1185">Reference proteome</keyword>
<protein>
    <submittedName>
        <fullName evidence="2">Uncharacterized protein</fullName>
    </submittedName>
</protein>
<dbReference type="EMBL" id="FOZZ01000002">
    <property type="protein sequence ID" value="SFS48848.1"/>
    <property type="molecule type" value="Genomic_DNA"/>
</dbReference>
<dbReference type="Proteomes" id="UP000198785">
    <property type="component" value="Unassembled WGS sequence"/>
</dbReference>